<evidence type="ECO:0000313" key="1">
    <source>
        <dbReference type="EMBL" id="CAB3806284.1"/>
    </source>
</evidence>
<dbReference type="AlphaFoldDB" id="A0A6S7BMY7"/>
<protein>
    <submittedName>
        <fullName evidence="1">Uncharacterized protein</fullName>
    </submittedName>
</protein>
<dbReference type="Proteomes" id="UP000494115">
    <property type="component" value="Unassembled WGS sequence"/>
</dbReference>
<organism evidence="1 2">
    <name type="scientific">Pararobbsia alpina</name>
    <dbReference type="NCBI Taxonomy" id="621374"/>
    <lineage>
        <taxon>Bacteria</taxon>
        <taxon>Pseudomonadati</taxon>
        <taxon>Pseudomonadota</taxon>
        <taxon>Betaproteobacteria</taxon>
        <taxon>Burkholderiales</taxon>
        <taxon>Burkholderiaceae</taxon>
        <taxon>Pararobbsia</taxon>
    </lineage>
</organism>
<dbReference type="EMBL" id="CADIKM010000082">
    <property type="protein sequence ID" value="CAB3806284.1"/>
    <property type="molecule type" value="Genomic_DNA"/>
</dbReference>
<sequence>MMTPRLIHKHLCVSRYNREREQRIGKNAKGNKPIKLTPLHRRTVSYMANGKLKTKTIDRAMNTAELIVAVLRDEEHAVQFAWQAPASIRPHLQLEENHA</sequence>
<name>A0A6S7BMY7_9BURK</name>
<reference evidence="1 2" key="1">
    <citation type="submission" date="2020-04" db="EMBL/GenBank/DDBJ databases">
        <authorList>
            <person name="De Canck E."/>
        </authorList>
    </citation>
    <scope>NUCLEOTIDE SEQUENCE [LARGE SCALE GENOMIC DNA]</scope>
    <source>
        <strain evidence="1 2">LMG 28138</strain>
    </source>
</reference>
<evidence type="ECO:0000313" key="2">
    <source>
        <dbReference type="Proteomes" id="UP000494115"/>
    </source>
</evidence>
<proteinExistence type="predicted"/>
<gene>
    <name evidence="1" type="ORF">LMG28138_05792</name>
</gene>
<keyword evidence="2" id="KW-1185">Reference proteome</keyword>
<accession>A0A6S7BMY7</accession>